<evidence type="ECO:0000256" key="2">
    <source>
        <dbReference type="ARBA" id="ARBA00006577"/>
    </source>
</evidence>
<evidence type="ECO:0000256" key="6">
    <source>
        <dbReference type="RuleBase" id="RU003915"/>
    </source>
</evidence>
<sequence length="197" mass="20575">MTEVTRVPLQPIAKGSLTKLWLGVIVAVLIGAGVAWAAVPKGVSVETITAGSGGSPSIGDVAFVKYKGTLADGTVFDESGPSPFPPGIFPEGTPFLLEEGQVVDGFLIGLQQMEKGGTYELYIPSEFAYGDEPRPGSPIPPGADLTFEVELVDFMSREDAERRVMAMQQAMEAQQGGEGGVAPPPPPQQVPGPPPQN</sequence>
<dbReference type="KEGG" id="eli:ELI_01360"/>
<dbReference type="PROSITE" id="PS50059">
    <property type="entry name" value="FKBP_PPIASE"/>
    <property type="match status" value="1"/>
</dbReference>
<keyword evidence="8" id="KW-1133">Transmembrane helix</keyword>
<dbReference type="GO" id="GO:0003755">
    <property type="term" value="F:peptidyl-prolyl cis-trans isomerase activity"/>
    <property type="evidence" value="ECO:0007669"/>
    <property type="project" value="UniProtKB-UniRule"/>
</dbReference>
<dbReference type="PANTHER" id="PTHR43811:SF19">
    <property type="entry name" value="39 KDA FK506-BINDING NUCLEAR PROTEIN"/>
    <property type="match status" value="1"/>
</dbReference>
<organism evidence="10 11">
    <name type="scientific">Erythrobacter litoralis (strain HTCC2594)</name>
    <dbReference type="NCBI Taxonomy" id="314225"/>
    <lineage>
        <taxon>Bacteria</taxon>
        <taxon>Pseudomonadati</taxon>
        <taxon>Pseudomonadota</taxon>
        <taxon>Alphaproteobacteria</taxon>
        <taxon>Sphingomonadales</taxon>
        <taxon>Erythrobacteraceae</taxon>
        <taxon>Erythrobacter/Porphyrobacter group</taxon>
        <taxon>Erythrobacter</taxon>
    </lineage>
</organism>
<dbReference type="HOGENOM" id="CLU_013615_7_0_5"/>
<dbReference type="RefSeq" id="WP_011413240.1">
    <property type="nucleotide sequence ID" value="NC_007722.1"/>
</dbReference>
<dbReference type="Pfam" id="PF00254">
    <property type="entry name" value="FKBP_C"/>
    <property type="match status" value="1"/>
</dbReference>
<feature type="region of interest" description="Disordered" evidence="7">
    <location>
        <begin position="167"/>
        <end position="197"/>
    </location>
</feature>
<comment type="similarity">
    <text evidence="2 6">Belongs to the FKBP-type PPIase family.</text>
</comment>
<evidence type="ECO:0000256" key="5">
    <source>
        <dbReference type="PROSITE-ProRule" id="PRU00277"/>
    </source>
</evidence>
<feature type="transmembrane region" description="Helical" evidence="8">
    <location>
        <begin position="20"/>
        <end position="39"/>
    </location>
</feature>
<name>Q2ND77_ERYLH</name>
<evidence type="ECO:0000256" key="7">
    <source>
        <dbReference type="SAM" id="MobiDB-lite"/>
    </source>
</evidence>
<dbReference type="InterPro" id="IPR046357">
    <property type="entry name" value="PPIase_dom_sf"/>
</dbReference>
<keyword evidence="11" id="KW-1185">Reference proteome</keyword>
<evidence type="ECO:0000256" key="4">
    <source>
        <dbReference type="ARBA" id="ARBA00023235"/>
    </source>
</evidence>
<comment type="catalytic activity">
    <reaction evidence="1 5 6">
        <text>[protein]-peptidylproline (omega=180) = [protein]-peptidylproline (omega=0)</text>
        <dbReference type="Rhea" id="RHEA:16237"/>
        <dbReference type="Rhea" id="RHEA-COMP:10747"/>
        <dbReference type="Rhea" id="RHEA-COMP:10748"/>
        <dbReference type="ChEBI" id="CHEBI:83833"/>
        <dbReference type="ChEBI" id="CHEBI:83834"/>
        <dbReference type="EC" id="5.2.1.8"/>
    </reaction>
</comment>
<evidence type="ECO:0000313" key="11">
    <source>
        <dbReference type="Proteomes" id="UP000008808"/>
    </source>
</evidence>
<protein>
    <recommendedName>
        <fullName evidence="6">Peptidyl-prolyl cis-trans isomerase</fullName>
        <ecNumber evidence="6">5.2.1.8</ecNumber>
    </recommendedName>
</protein>
<accession>Q2ND77</accession>
<dbReference type="AlphaFoldDB" id="Q2ND77"/>
<feature type="compositionally biased region" description="Pro residues" evidence="7">
    <location>
        <begin position="182"/>
        <end position="197"/>
    </location>
</feature>
<dbReference type="Proteomes" id="UP000008808">
    <property type="component" value="Chromosome"/>
</dbReference>
<evidence type="ECO:0000259" key="9">
    <source>
        <dbReference type="PROSITE" id="PS50059"/>
    </source>
</evidence>
<dbReference type="STRING" id="314225.ELI_01360"/>
<dbReference type="SUPFAM" id="SSF54534">
    <property type="entry name" value="FKBP-like"/>
    <property type="match status" value="1"/>
</dbReference>
<evidence type="ECO:0000256" key="8">
    <source>
        <dbReference type="SAM" id="Phobius"/>
    </source>
</evidence>
<dbReference type="Gene3D" id="3.10.50.40">
    <property type="match status" value="1"/>
</dbReference>
<dbReference type="InterPro" id="IPR001179">
    <property type="entry name" value="PPIase_FKBP_dom"/>
</dbReference>
<keyword evidence="8" id="KW-0812">Transmembrane</keyword>
<evidence type="ECO:0000313" key="10">
    <source>
        <dbReference type="EMBL" id="ABC62364.1"/>
    </source>
</evidence>
<keyword evidence="3 5" id="KW-0697">Rotamase</keyword>
<dbReference type="EC" id="5.2.1.8" evidence="6"/>
<evidence type="ECO:0000256" key="1">
    <source>
        <dbReference type="ARBA" id="ARBA00000971"/>
    </source>
</evidence>
<feature type="domain" description="PPIase FKBP-type" evidence="9">
    <location>
        <begin position="59"/>
        <end position="155"/>
    </location>
</feature>
<keyword evidence="8" id="KW-0472">Membrane</keyword>
<proteinExistence type="inferred from homology"/>
<reference evidence="11" key="1">
    <citation type="journal article" date="2009" name="J. Bacteriol.">
        <title>Complete genome sequence of Erythrobacter litoralis HTCC2594.</title>
        <authorList>
            <person name="Oh H.M."/>
            <person name="Giovannoni S.J."/>
            <person name="Ferriera S."/>
            <person name="Johnson J."/>
            <person name="Cho J.C."/>
        </authorList>
    </citation>
    <scope>NUCLEOTIDE SEQUENCE [LARGE SCALE GENOMIC DNA]</scope>
    <source>
        <strain evidence="11">HTCC2594</strain>
    </source>
</reference>
<dbReference type="eggNOG" id="COG0545">
    <property type="taxonomic scope" value="Bacteria"/>
</dbReference>
<dbReference type="EMBL" id="CP000157">
    <property type="protein sequence ID" value="ABC62364.1"/>
    <property type="molecule type" value="Genomic_DNA"/>
</dbReference>
<gene>
    <name evidence="10" type="ordered locus">ELI_01360</name>
</gene>
<dbReference type="PANTHER" id="PTHR43811">
    <property type="entry name" value="FKBP-TYPE PEPTIDYL-PROLYL CIS-TRANS ISOMERASE FKPA"/>
    <property type="match status" value="1"/>
</dbReference>
<keyword evidence="4 5" id="KW-0413">Isomerase</keyword>
<evidence type="ECO:0000256" key="3">
    <source>
        <dbReference type="ARBA" id="ARBA00023110"/>
    </source>
</evidence>
<dbReference type="OrthoDB" id="9812109at2"/>